<dbReference type="EMBL" id="CP038613">
    <property type="protein sequence ID" value="QBY42143.1"/>
    <property type="molecule type" value="Genomic_DNA"/>
</dbReference>
<keyword evidence="12" id="KW-1185">Reference proteome</keyword>
<reference evidence="9" key="3">
    <citation type="submission" date="2023-04" db="EMBL/GenBank/DDBJ databases">
        <title>Genome dynamics across the evolutionary transition to endosymbiosis.</title>
        <authorList>
            <person name="Siozios S."/>
            <person name="Nadal-Jimenez P."/>
            <person name="Azagi T."/>
            <person name="Sprong H."/>
            <person name="Frost C.L."/>
            <person name="Parratt S.R."/>
            <person name="Taylor G."/>
            <person name="Brettell L."/>
            <person name="Lew K.C."/>
            <person name="Croft L."/>
            <person name="King K.C."/>
            <person name="Brockhurst M.A."/>
            <person name="Hypsa V."/>
            <person name="Novakova E."/>
            <person name="Darby A.C."/>
            <person name="Hurst G.D.D."/>
        </authorList>
    </citation>
    <scope>NUCLEOTIDE SEQUENCE</scope>
    <source>
        <strain evidence="10">ANv_CAN</strain>
        <strain evidence="9">APv</strain>
    </source>
</reference>
<protein>
    <submittedName>
        <fullName evidence="9">Ail/Lom family outer membrane beta-barrel protein</fullName>
    </submittedName>
    <submittedName>
        <fullName evidence="8">Attachment invasion locus protein</fullName>
    </submittedName>
    <submittedName>
        <fullName evidence="7">Phage outer membrane protein</fullName>
    </submittedName>
</protein>
<dbReference type="PRINTS" id="PR00316">
    <property type="entry name" value="ENTEROVIROMP"/>
</dbReference>
<keyword evidence="2" id="KW-1134">Transmembrane beta strand</keyword>
<evidence type="ECO:0000256" key="4">
    <source>
        <dbReference type="ARBA" id="ARBA00022729"/>
    </source>
</evidence>
<evidence type="ECO:0000313" key="10">
    <source>
        <dbReference type="EMBL" id="WGM06313.1"/>
    </source>
</evidence>
<dbReference type="Proteomes" id="UP000295134">
    <property type="component" value="Chromosome"/>
</dbReference>
<dbReference type="Proteomes" id="UP001177592">
    <property type="component" value="Chromosome"/>
</dbReference>
<dbReference type="PANTHER" id="PTHR35892:SF2">
    <property type="entry name" value="OUTER MEMBRANE PROTEIN PAGN"/>
    <property type="match status" value="1"/>
</dbReference>
<dbReference type="EMBL" id="FN545206">
    <property type="protein sequence ID" value="CBA73731.1"/>
    <property type="molecule type" value="Genomic_DNA"/>
</dbReference>
<evidence type="ECO:0000256" key="2">
    <source>
        <dbReference type="ARBA" id="ARBA00022452"/>
    </source>
</evidence>
<reference evidence="8 11" key="2">
    <citation type="submission" date="2019-03" db="EMBL/GenBank/DDBJ databases">
        <title>Long-read sequencing reveals hyperdense prophage content in a complex bacterial symbiont genome.</title>
        <authorList>
            <person name="Frost C.L."/>
            <person name="Siozios S."/>
            <person name="Nadal-Jimenez P."/>
            <person name="Brockhurst M.A."/>
            <person name="King K.C."/>
            <person name="Darby A.C."/>
            <person name="Hurst G.D.D."/>
        </authorList>
    </citation>
    <scope>NUCLEOTIDE SEQUENCE [LARGE SCALE GENOMIC DNA]</scope>
    <source>
        <strain evidence="8 11">FIN</strain>
    </source>
</reference>
<evidence type="ECO:0000256" key="6">
    <source>
        <dbReference type="SAM" id="SignalP"/>
    </source>
</evidence>
<dbReference type="EMBL" id="CP123523">
    <property type="protein sequence ID" value="WGM06313.1"/>
    <property type="molecule type" value="Genomic_DNA"/>
</dbReference>
<dbReference type="KEGG" id="ans:ArsFIN_06870"/>
<evidence type="ECO:0000256" key="5">
    <source>
        <dbReference type="ARBA" id="ARBA00023136"/>
    </source>
</evidence>
<dbReference type="RefSeq" id="WP_051297181.1">
    <property type="nucleotide sequence ID" value="NZ_CP038613.1"/>
</dbReference>
<dbReference type="AlphaFoldDB" id="D2U0B8"/>
<keyword evidence="5" id="KW-0472">Membrane</keyword>
<keyword evidence="3" id="KW-0812">Transmembrane</keyword>
<evidence type="ECO:0000313" key="11">
    <source>
        <dbReference type="Proteomes" id="UP000295134"/>
    </source>
</evidence>
<proteinExistence type="predicted"/>
<feature type="chain" id="PRO_5044729583" evidence="6">
    <location>
        <begin position="20"/>
        <end position="225"/>
    </location>
</feature>
<evidence type="ECO:0000256" key="1">
    <source>
        <dbReference type="ARBA" id="ARBA00004141"/>
    </source>
</evidence>
<dbReference type="PANTHER" id="PTHR35892">
    <property type="entry name" value="OUTER MEMBRANE PROTEIN PAGN-RELATED"/>
    <property type="match status" value="1"/>
</dbReference>
<dbReference type="GO" id="GO:0044384">
    <property type="term" value="C:host outer membrane"/>
    <property type="evidence" value="ECO:0007669"/>
    <property type="project" value="InterPro"/>
</dbReference>
<dbReference type="PROSITE" id="PS00695">
    <property type="entry name" value="ENT_VIR_OMP_2"/>
    <property type="match status" value="1"/>
</dbReference>
<dbReference type="InterPro" id="IPR011250">
    <property type="entry name" value="OMP/PagP_B-barrel"/>
</dbReference>
<reference evidence="7" key="1">
    <citation type="journal article" date="2010" name="Insect Mol. Biol.">
        <title>The draft genome sequence of Arsenophonus nasoniae, son-killer bacterium of Nasonia vitripennis, reveals genes associated with virulence and symbiosis.</title>
        <authorList>
            <person name="Wilkes T."/>
            <person name="Darby A.C."/>
            <person name="Choi J."/>
            <person name="Colborne J.K."/>
            <person name="Werren J.H."/>
            <person name="Hurst G.D.D."/>
        </authorList>
    </citation>
    <scope>NUCLEOTIDE SEQUENCE</scope>
</reference>
<gene>
    <name evidence="8" type="primary">ail_1</name>
    <name evidence="7" type="ORF">ARN_19320</name>
    <name evidence="8" type="ORF">ArsFIN_06870</name>
    <name evidence="9" type="ORF">QE210_12090</name>
    <name evidence="10" type="ORF">QE258_02875</name>
</gene>
<comment type="subcellular location">
    <subcellularLocation>
        <location evidence="1">Membrane</location>
        <topology evidence="1">Multi-pass membrane protein</topology>
    </subcellularLocation>
</comment>
<dbReference type="Pfam" id="PF06316">
    <property type="entry name" value="Ail_Lom"/>
    <property type="match status" value="1"/>
</dbReference>
<evidence type="ECO:0000313" key="9">
    <source>
        <dbReference type="EMBL" id="WGM00598.1"/>
    </source>
</evidence>
<dbReference type="Proteomes" id="UP001177595">
    <property type="component" value="Chromosome"/>
</dbReference>
<name>D2U0B8_9GAMM</name>
<dbReference type="EMBL" id="CP123504">
    <property type="protein sequence ID" value="WGM00598.1"/>
    <property type="molecule type" value="Genomic_DNA"/>
</dbReference>
<organism evidence="7">
    <name type="scientific">Arsenophonus nasoniae</name>
    <name type="common">son-killer infecting Nasonia vitripennis</name>
    <dbReference type="NCBI Taxonomy" id="638"/>
    <lineage>
        <taxon>Bacteria</taxon>
        <taxon>Pseudomonadati</taxon>
        <taxon>Pseudomonadota</taxon>
        <taxon>Gammaproteobacteria</taxon>
        <taxon>Enterobacterales</taxon>
        <taxon>Morganellaceae</taxon>
        <taxon>Arsenophonus</taxon>
    </lineage>
</organism>
<keyword evidence="4 6" id="KW-0732">Signal</keyword>
<feature type="signal peptide" evidence="6">
    <location>
        <begin position="1"/>
        <end position="19"/>
    </location>
</feature>
<evidence type="ECO:0000313" key="8">
    <source>
        <dbReference type="EMBL" id="QBY42143.1"/>
    </source>
</evidence>
<sequence length="225" mass="24813">MKKLLLWVIPTLFSGAVMAKAGESTLSFGYLNVKSGGVKDQVNLLKDNAKKASDEINSHFGKPAILSSDSYHDLGGAFMRYRYEIDDEWGVIGSIAYSTQDYNATAKADKNDKKDRIHATGKVTGDYVSLMVGPTYRVNEYVSLYGLIGGAYKKASYESNSQEFRNDKLVNSAKYSNSDNKTQLAYGVGMQVNFWQGATLDVGYERSGSGEWKTDAFTIGLGYKF</sequence>
<accession>D2U0B8</accession>
<dbReference type="GeneID" id="96875955"/>
<dbReference type="Gene3D" id="2.40.160.20">
    <property type="match status" value="1"/>
</dbReference>
<dbReference type="InterPro" id="IPR000758">
    <property type="entry name" value="Enterovir_OMP"/>
</dbReference>
<dbReference type="SUPFAM" id="SSF56925">
    <property type="entry name" value="OMPA-like"/>
    <property type="match status" value="1"/>
</dbReference>
<dbReference type="InterPro" id="IPR051723">
    <property type="entry name" value="Bact_OM_Invasion-Related"/>
</dbReference>
<evidence type="ECO:0000313" key="12">
    <source>
        <dbReference type="Proteomes" id="UP001177592"/>
    </source>
</evidence>
<evidence type="ECO:0000256" key="3">
    <source>
        <dbReference type="ARBA" id="ARBA00022692"/>
    </source>
</evidence>
<dbReference type="GO" id="GO:0016020">
    <property type="term" value="C:membrane"/>
    <property type="evidence" value="ECO:0007669"/>
    <property type="project" value="UniProtKB-SubCell"/>
</dbReference>
<evidence type="ECO:0000313" key="7">
    <source>
        <dbReference type="EMBL" id="CBA73731.1"/>
    </source>
</evidence>